<organism evidence="1 2">
    <name type="scientific">Mycena rosella</name>
    <name type="common">Pink bonnet</name>
    <name type="synonym">Agaricus rosellus</name>
    <dbReference type="NCBI Taxonomy" id="1033263"/>
    <lineage>
        <taxon>Eukaryota</taxon>
        <taxon>Fungi</taxon>
        <taxon>Dikarya</taxon>
        <taxon>Basidiomycota</taxon>
        <taxon>Agaricomycotina</taxon>
        <taxon>Agaricomycetes</taxon>
        <taxon>Agaricomycetidae</taxon>
        <taxon>Agaricales</taxon>
        <taxon>Marasmiineae</taxon>
        <taxon>Mycenaceae</taxon>
        <taxon>Mycena</taxon>
    </lineage>
</organism>
<gene>
    <name evidence="1" type="ORF">B0H17DRAFT_925382</name>
</gene>
<evidence type="ECO:0000313" key="1">
    <source>
        <dbReference type="EMBL" id="KAJ7700432.1"/>
    </source>
</evidence>
<proteinExistence type="predicted"/>
<dbReference type="AlphaFoldDB" id="A0AAD7DW75"/>
<comment type="caution">
    <text evidence="1">The sequence shown here is derived from an EMBL/GenBank/DDBJ whole genome shotgun (WGS) entry which is preliminary data.</text>
</comment>
<name>A0AAD7DW75_MYCRO</name>
<reference evidence="1" key="1">
    <citation type="submission" date="2023-03" db="EMBL/GenBank/DDBJ databases">
        <title>Massive genome expansion in bonnet fungi (Mycena s.s.) driven by repeated elements and novel gene families across ecological guilds.</title>
        <authorList>
            <consortium name="Lawrence Berkeley National Laboratory"/>
            <person name="Harder C.B."/>
            <person name="Miyauchi S."/>
            <person name="Viragh M."/>
            <person name="Kuo A."/>
            <person name="Thoen E."/>
            <person name="Andreopoulos B."/>
            <person name="Lu D."/>
            <person name="Skrede I."/>
            <person name="Drula E."/>
            <person name="Henrissat B."/>
            <person name="Morin E."/>
            <person name="Kohler A."/>
            <person name="Barry K."/>
            <person name="LaButti K."/>
            <person name="Morin E."/>
            <person name="Salamov A."/>
            <person name="Lipzen A."/>
            <person name="Mereny Z."/>
            <person name="Hegedus B."/>
            <person name="Baldrian P."/>
            <person name="Stursova M."/>
            <person name="Weitz H."/>
            <person name="Taylor A."/>
            <person name="Grigoriev I.V."/>
            <person name="Nagy L.G."/>
            <person name="Martin F."/>
            <person name="Kauserud H."/>
        </authorList>
    </citation>
    <scope>NUCLEOTIDE SEQUENCE</scope>
    <source>
        <strain evidence="1">CBHHK067</strain>
    </source>
</reference>
<protein>
    <recommendedName>
        <fullName evidence="3">Protein kinase domain-containing protein</fullName>
    </recommendedName>
</protein>
<evidence type="ECO:0000313" key="2">
    <source>
        <dbReference type="Proteomes" id="UP001221757"/>
    </source>
</evidence>
<evidence type="ECO:0008006" key="3">
    <source>
        <dbReference type="Google" id="ProtNLM"/>
    </source>
</evidence>
<dbReference type="Proteomes" id="UP001221757">
    <property type="component" value="Unassembled WGS sequence"/>
</dbReference>
<accession>A0AAD7DW75</accession>
<dbReference type="EMBL" id="JARKIE010000020">
    <property type="protein sequence ID" value="KAJ7700432.1"/>
    <property type="molecule type" value="Genomic_DNA"/>
</dbReference>
<sequence length="112" mass="12172">DAKRAVLLLDGDRAQFFLDAVQDVLKEGSLPSVRHTSQAQRLILRLSKVCAQLPSSLYITGVTDRDVYPTSGGGFADIFRASYNGSTVALKRIRTFSTGADSQRSHLQSTPS</sequence>
<feature type="non-terminal residue" evidence="1">
    <location>
        <position position="1"/>
    </location>
</feature>
<keyword evidence="2" id="KW-1185">Reference proteome</keyword>